<evidence type="ECO:0000313" key="5">
    <source>
        <dbReference type="Proteomes" id="UP000619761"/>
    </source>
</evidence>
<evidence type="ECO:0000256" key="2">
    <source>
        <dbReference type="SAM" id="Phobius"/>
    </source>
</evidence>
<dbReference type="CDD" id="cd00063">
    <property type="entry name" value="FN3"/>
    <property type="match status" value="1"/>
</dbReference>
<reference evidence="5" key="1">
    <citation type="journal article" date="2019" name="Int. J. Syst. Evol. Microbiol.">
        <title>The Global Catalogue of Microorganisms (GCM) 10K type strain sequencing project: providing services to taxonomists for standard genome sequencing and annotation.</title>
        <authorList>
            <consortium name="The Broad Institute Genomics Platform"/>
            <consortium name="The Broad Institute Genome Sequencing Center for Infectious Disease"/>
            <person name="Wu L."/>
            <person name="Ma J."/>
        </authorList>
    </citation>
    <scope>NUCLEOTIDE SEQUENCE [LARGE SCALE GENOMIC DNA]</scope>
    <source>
        <strain evidence="5">KCTC 32239</strain>
    </source>
</reference>
<dbReference type="PROSITE" id="PS50853">
    <property type="entry name" value="FN3"/>
    <property type="match status" value="1"/>
</dbReference>
<comment type="caution">
    <text evidence="4">The sequence shown here is derived from an EMBL/GenBank/DDBJ whole genome shotgun (WGS) entry which is preliminary data.</text>
</comment>
<evidence type="ECO:0000313" key="4">
    <source>
        <dbReference type="EMBL" id="GGY84768.1"/>
    </source>
</evidence>
<feature type="domain" description="Fibronectin type-III" evidence="3">
    <location>
        <begin position="210"/>
        <end position="296"/>
    </location>
</feature>
<evidence type="ECO:0000256" key="1">
    <source>
        <dbReference type="SAM" id="MobiDB-lite"/>
    </source>
</evidence>
<feature type="region of interest" description="Disordered" evidence="1">
    <location>
        <begin position="334"/>
        <end position="353"/>
    </location>
</feature>
<dbReference type="SUPFAM" id="SSF160246">
    <property type="entry name" value="EspE N-terminal domain-like"/>
    <property type="match status" value="1"/>
</dbReference>
<keyword evidence="2" id="KW-0472">Membrane</keyword>
<sequence>MNKSTATRLGQILLEKGLITAEQLDIAIKEQQKRRQLLDPFDSNLGVNSSLGEILIELGFIDRLQLKRGLNWQLMLRKMAIVMSFCAPLMTASVGAAAGTTFRPSFTAEASSSSAAAKVTPGFTVKSSSASSAPVNVDGADFESSSSINANESKSQPLPVLSSAASSSSRSSLKSSSSSSSKASAVVSSLSKSSSSSSKTSSLDVASPKMPDKITVAAAFSDQVQLEWLSATDNVEVVSYKIYRDQVQIDTVDGSQNSYFDFNVAAGKTYLYGVSAGDAAGNWSVIKSVFVQTASVPLESGSQVSSAPSSVTSSSVAAVSSSGAKSSVASSASSASSKSSAPVTSSSKSSVSSISTSSVSSKASSSSSSVSGLGVKSVTVEGPVNFNWVAPNLRENGNNLDITEVGGYELRYRKLTDVAYTYVTINDAWKNYYNFSWLAGTYVFQVAAFDKNGLYSNFVDIAPQ</sequence>
<dbReference type="RefSeq" id="WP_189420453.1">
    <property type="nucleotide sequence ID" value="NZ_BMYZ01000003.1"/>
</dbReference>
<keyword evidence="2" id="KW-1133">Transmembrane helix</keyword>
<dbReference type="InterPro" id="IPR037257">
    <property type="entry name" value="T2SS_E_N_sf"/>
</dbReference>
<protein>
    <recommendedName>
        <fullName evidence="3">Fibronectin type-III domain-containing protein</fullName>
    </recommendedName>
</protein>
<proteinExistence type="predicted"/>
<dbReference type="InterPro" id="IPR003961">
    <property type="entry name" value="FN3_dom"/>
</dbReference>
<organism evidence="4 5">
    <name type="scientific">Cellvibrio zantedeschiae</name>
    <dbReference type="NCBI Taxonomy" id="1237077"/>
    <lineage>
        <taxon>Bacteria</taxon>
        <taxon>Pseudomonadati</taxon>
        <taxon>Pseudomonadota</taxon>
        <taxon>Gammaproteobacteria</taxon>
        <taxon>Cellvibrionales</taxon>
        <taxon>Cellvibrionaceae</taxon>
        <taxon>Cellvibrio</taxon>
    </lineage>
</organism>
<gene>
    <name evidence="4" type="ORF">GCM10011613_32250</name>
</gene>
<keyword evidence="2" id="KW-0812">Transmembrane</keyword>
<dbReference type="SUPFAM" id="SSF49265">
    <property type="entry name" value="Fibronectin type III"/>
    <property type="match status" value="1"/>
</dbReference>
<keyword evidence="5" id="KW-1185">Reference proteome</keyword>
<dbReference type="Proteomes" id="UP000619761">
    <property type="component" value="Unassembled WGS sequence"/>
</dbReference>
<feature type="region of interest" description="Disordered" evidence="1">
    <location>
        <begin position="144"/>
        <end position="163"/>
    </location>
</feature>
<dbReference type="Gene3D" id="2.60.40.10">
    <property type="entry name" value="Immunoglobulins"/>
    <property type="match status" value="1"/>
</dbReference>
<evidence type="ECO:0000259" key="3">
    <source>
        <dbReference type="PROSITE" id="PS50853"/>
    </source>
</evidence>
<accession>A0ABQ3BD63</accession>
<dbReference type="InterPro" id="IPR036116">
    <property type="entry name" value="FN3_sf"/>
</dbReference>
<dbReference type="EMBL" id="BMYZ01000003">
    <property type="protein sequence ID" value="GGY84768.1"/>
    <property type="molecule type" value="Genomic_DNA"/>
</dbReference>
<name>A0ABQ3BD63_9GAMM</name>
<feature type="transmembrane region" description="Helical" evidence="2">
    <location>
        <begin position="80"/>
        <end position="102"/>
    </location>
</feature>
<dbReference type="InterPro" id="IPR013783">
    <property type="entry name" value="Ig-like_fold"/>
</dbReference>